<dbReference type="InterPro" id="IPR036291">
    <property type="entry name" value="NAD(P)-bd_dom_sf"/>
</dbReference>
<comment type="caution">
    <text evidence="7">The sequence shown here is derived from an EMBL/GenBank/DDBJ whole genome shotgun (WGS) entry which is preliminary data.</text>
</comment>
<dbReference type="RefSeq" id="WP_036757352.1">
    <property type="nucleotide sequence ID" value="NZ_CP035286.1"/>
</dbReference>
<dbReference type="Proteomes" id="UP000256794">
    <property type="component" value="Unassembled WGS sequence"/>
</dbReference>
<dbReference type="InterPro" id="IPR050223">
    <property type="entry name" value="D-isomer_2-hydroxyacid_DH"/>
</dbReference>
<dbReference type="GO" id="GO:0030267">
    <property type="term" value="F:glyoxylate reductase (NADPH) activity"/>
    <property type="evidence" value="ECO:0007669"/>
    <property type="project" value="TreeGrafter"/>
</dbReference>
<dbReference type="Pfam" id="PF02826">
    <property type="entry name" value="2-Hacid_dh_C"/>
    <property type="match status" value="1"/>
</dbReference>
<evidence type="ECO:0000259" key="6">
    <source>
        <dbReference type="Pfam" id="PF02826"/>
    </source>
</evidence>
<dbReference type="PANTHER" id="PTHR10996">
    <property type="entry name" value="2-HYDROXYACID DEHYDROGENASE-RELATED"/>
    <property type="match status" value="1"/>
</dbReference>
<accession>A0AAQ0HKW6</accession>
<keyword evidence="2 4" id="KW-0560">Oxidoreductase</keyword>
<evidence type="ECO:0000256" key="2">
    <source>
        <dbReference type="ARBA" id="ARBA00023002"/>
    </source>
</evidence>
<dbReference type="SUPFAM" id="SSF51735">
    <property type="entry name" value="NAD(P)-binding Rossmann-fold domains"/>
    <property type="match status" value="1"/>
</dbReference>
<dbReference type="PANTHER" id="PTHR10996:SF178">
    <property type="entry name" value="2-HYDROXYACID DEHYDROGENASE YGL185C-RELATED"/>
    <property type="match status" value="1"/>
</dbReference>
<protein>
    <submittedName>
        <fullName evidence="7">Lactate dehydrogenase-like 2-hydroxyacid dehydrogenase</fullName>
    </submittedName>
</protein>
<organism evidence="7 8">
    <name type="scientific">Paracoccus versutus</name>
    <name type="common">Thiobacillus versutus</name>
    <dbReference type="NCBI Taxonomy" id="34007"/>
    <lineage>
        <taxon>Bacteria</taxon>
        <taxon>Pseudomonadati</taxon>
        <taxon>Pseudomonadota</taxon>
        <taxon>Alphaproteobacteria</taxon>
        <taxon>Rhodobacterales</taxon>
        <taxon>Paracoccaceae</taxon>
        <taxon>Paracoccus</taxon>
    </lineage>
</organism>
<dbReference type="Gene3D" id="3.40.50.720">
    <property type="entry name" value="NAD(P)-binding Rossmann-like Domain"/>
    <property type="match status" value="2"/>
</dbReference>
<feature type="domain" description="D-isomer specific 2-hydroxyacid dehydrogenase catalytic" evidence="5">
    <location>
        <begin position="33"/>
        <end position="302"/>
    </location>
</feature>
<dbReference type="EMBL" id="QUMX01000004">
    <property type="protein sequence ID" value="REG54236.1"/>
    <property type="molecule type" value="Genomic_DNA"/>
</dbReference>
<dbReference type="GO" id="GO:0051287">
    <property type="term" value="F:NAD binding"/>
    <property type="evidence" value="ECO:0007669"/>
    <property type="project" value="InterPro"/>
</dbReference>
<evidence type="ECO:0000256" key="1">
    <source>
        <dbReference type="ARBA" id="ARBA00022857"/>
    </source>
</evidence>
<dbReference type="FunFam" id="3.40.50.720:FF:000213">
    <property type="entry name" value="Putative 2-hydroxyacid dehydrogenase"/>
    <property type="match status" value="1"/>
</dbReference>
<dbReference type="SUPFAM" id="SSF52283">
    <property type="entry name" value="Formate/glycerate dehydrogenase catalytic domain-like"/>
    <property type="match status" value="1"/>
</dbReference>
<dbReference type="AlphaFoldDB" id="A0AAQ0HKW6"/>
<reference evidence="7 8" key="1">
    <citation type="submission" date="2018-08" db="EMBL/GenBank/DDBJ databases">
        <title>Genomic Encyclopedia of Archaeal and Bacterial Type Strains, Phase II (KMG-II): from individual species to whole genera.</title>
        <authorList>
            <person name="Goeker M."/>
        </authorList>
    </citation>
    <scope>NUCLEOTIDE SEQUENCE [LARGE SCALE GENOMIC DNA]</scope>
    <source>
        <strain evidence="7 8">DSM 582</strain>
    </source>
</reference>
<evidence type="ECO:0000313" key="8">
    <source>
        <dbReference type="Proteomes" id="UP000256794"/>
    </source>
</evidence>
<sequence>MTRPRILALAELKPQDMADRLAADYEVVRDIGAAADVEVVLTAGNVGITAAQMARLPALRLVAVNGVGVDAVDLAQARHRGIAVTTTPDVLSMAVAEMALGLALAAGRRIAEGDRFVRAGQWSSGGKLGLGCSVLERRAGILGYGRIGRRLADLLRGMGMDVLYTARREKPGAPDGFRPDALALARDCDLLFVTAAGGEDTRGLVDAGVLAALGPDGILVNVARGPVVDAGALAQALDAGTIAGAGLDVFDDEPNVPQALLDAPNCVLTPHIGSATAEARRAMAQLVLDNIAAHFAGRPLPTPYEVQDALPLHR</sequence>
<name>A0AAQ0HKW6_PARVE</name>
<evidence type="ECO:0000256" key="4">
    <source>
        <dbReference type="RuleBase" id="RU003719"/>
    </source>
</evidence>
<evidence type="ECO:0000313" key="7">
    <source>
        <dbReference type="EMBL" id="REG54236.1"/>
    </source>
</evidence>
<gene>
    <name evidence="7" type="ORF">ATH84_100431</name>
</gene>
<dbReference type="GO" id="GO:0016618">
    <property type="term" value="F:hydroxypyruvate reductase [NAD(P)H] activity"/>
    <property type="evidence" value="ECO:0007669"/>
    <property type="project" value="TreeGrafter"/>
</dbReference>
<dbReference type="CDD" id="cd12156">
    <property type="entry name" value="HPPR"/>
    <property type="match status" value="1"/>
</dbReference>
<dbReference type="InterPro" id="IPR006139">
    <property type="entry name" value="D-isomer_2_OHA_DH_cat_dom"/>
</dbReference>
<dbReference type="Pfam" id="PF00389">
    <property type="entry name" value="2-Hacid_dh"/>
    <property type="match status" value="1"/>
</dbReference>
<dbReference type="GO" id="GO:0005829">
    <property type="term" value="C:cytosol"/>
    <property type="evidence" value="ECO:0007669"/>
    <property type="project" value="TreeGrafter"/>
</dbReference>
<keyword evidence="1" id="KW-0521">NADP</keyword>
<comment type="similarity">
    <text evidence="4">Belongs to the D-isomer specific 2-hydroxyacid dehydrogenase family.</text>
</comment>
<keyword evidence="8" id="KW-1185">Reference proteome</keyword>
<evidence type="ECO:0000256" key="3">
    <source>
        <dbReference type="ARBA" id="ARBA00023027"/>
    </source>
</evidence>
<evidence type="ECO:0000259" key="5">
    <source>
        <dbReference type="Pfam" id="PF00389"/>
    </source>
</evidence>
<proteinExistence type="inferred from homology"/>
<feature type="domain" description="D-isomer specific 2-hydroxyacid dehydrogenase NAD-binding" evidence="6">
    <location>
        <begin position="100"/>
        <end position="273"/>
    </location>
</feature>
<keyword evidence="3" id="KW-0520">NAD</keyword>
<dbReference type="InterPro" id="IPR006140">
    <property type="entry name" value="D-isomer_DH_NAD-bd"/>
</dbReference>